<dbReference type="InterPro" id="IPR051705">
    <property type="entry name" value="Gsp_Synthetase/Amidase"/>
</dbReference>
<reference evidence="8 9" key="1">
    <citation type="submission" date="2016-11" db="EMBL/GenBank/DDBJ databases">
        <title>The macronuclear genome of Stentor coeruleus: a giant cell with tiny introns.</title>
        <authorList>
            <person name="Slabodnick M."/>
            <person name="Ruby J.G."/>
            <person name="Reiff S.B."/>
            <person name="Swart E.C."/>
            <person name="Gosai S."/>
            <person name="Prabakaran S."/>
            <person name="Witkowska E."/>
            <person name="Larue G.E."/>
            <person name="Fisher S."/>
            <person name="Freeman R.M."/>
            <person name="Gunawardena J."/>
            <person name="Chu W."/>
            <person name="Stover N.A."/>
            <person name="Gregory B.D."/>
            <person name="Nowacki M."/>
            <person name="Derisi J."/>
            <person name="Roy S.W."/>
            <person name="Marshall W.F."/>
            <person name="Sood P."/>
        </authorList>
    </citation>
    <scope>NUCLEOTIDE SEQUENCE [LARGE SCALE GENOMIC DNA]</scope>
    <source>
        <strain evidence="8">WM001</strain>
    </source>
</reference>
<dbReference type="GO" id="GO:0005524">
    <property type="term" value="F:ATP binding"/>
    <property type="evidence" value="ECO:0007669"/>
    <property type="project" value="UniProtKB-KW"/>
</dbReference>
<evidence type="ECO:0000259" key="7">
    <source>
        <dbReference type="PROSITE" id="PS50911"/>
    </source>
</evidence>
<sequence length="602" mass="69846">MADQVKHHNEDFVTPYGVVLGSFQGVEARSNGNYDYYSREQNYYNGLYTGIPFQCVEYVRRWLNISKGLTFYNIPFASHAWQLKYIERISDSRATRITGIPNGNDKPPVPESLLIWDNDENDDQIPYGHIAVITEVNTQENWVRIAEQNIDNNYWPGNYARQLSLEVVEGKYFIKDQHKIIGWMVINFDVDSQNQEELNIHDPVVRKIQPPKILNGPWLNFDSPAQKYWANIWGSQPTREGEEFISYYTFDNHFYDRIMFAAMELNHMCLTATDYVINNDNQLAKFGLPQWTWEKIRNSWKGEMISGYKSFSGRFDLAFNGSSIKMFEYNSDSAGTYLEAGVIQVQWAKAVGCDYGKSASEDLENMLIEQAKELFKGFVHILIDNDDEEVYNALYIKEVFEKAGVDCKVIIGVNFKKNDQGKYTDEDGVEMKTIWKMWNWETVISNYESERKGDEIKLCDVLLDQSIDIYEPIWKLVTSNKALLAVMWEMFPNHPYLLTTEWTLDGNLRNKPYVKKPIVGRCGQNVQIYTSSGEKVEEMEGRYTKRDSIYQEVFEIQKFDGFNPILGAWIVGMKPAGFGIREDTKLITDHESPYGCCRVINI</sequence>
<keyword evidence="9" id="KW-1185">Reference proteome</keyword>
<evidence type="ECO:0000256" key="1">
    <source>
        <dbReference type="ARBA" id="ARBA00008227"/>
    </source>
</evidence>
<evidence type="ECO:0000256" key="3">
    <source>
        <dbReference type="ARBA" id="ARBA00022723"/>
    </source>
</evidence>
<evidence type="ECO:0000313" key="9">
    <source>
        <dbReference type="Proteomes" id="UP000187209"/>
    </source>
</evidence>
<dbReference type="PANTHER" id="PTHR30094:SF0">
    <property type="entry name" value="BIFUNCTIONAL GLUTATHIONYLSPERMIDINE SYNTHETASE_AMIDASE-RELATED"/>
    <property type="match status" value="1"/>
</dbReference>
<dbReference type="PROSITE" id="PS50911">
    <property type="entry name" value="CHAP"/>
    <property type="match status" value="1"/>
</dbReference>
<feature type="domain" description="Peptidase C51" evidence="7">
    <location>
        <begin position="30"/>
        <end position="175"/>
    </location>
</feature>
<evidence type="ECO:0000256" key="4">
    <source>
        <dbReference type="ARBA" id="ARBA00022741"/>
    </source>
</evidence>
<dbReference type="SUPFAM" id="SSF56059">
    <property type="entry name" value="Glutathione synthetase ATP-binding domain-like"/>
    <property type="match status" value="1"/>
</dbReference>
<gene>
    <name evidence="8" type="ORF">SteCoe_28779</name>
</gene>
<dbReference type="Pfam" id="PF03738">
    <property type="entry name" value="GSP_synth"/>
    <property type="match status" value="1"/>
</dbReference>
<dbReference type="Proteomes" id="UP000187209">
    <property type="component" value="Unassembled WGS sequence"/>
</dbReference>
<dbReference type="Pfam" id="PF05257">
    <property type="entry name" value="CHAP"/>
    <property type="match status" value="1"/>
</dbReference>
<comment type="similarity">
    <text evidence="1">In the C-terminal section; belongs to the glutathionylspermidine synthase preATP-grasp family.</text>
</comment>
<dbReference type="InterPro" id="IPR038765">
    <property type="entry name" value="Papain-like_cys_pep_sf"/>
</dbReference>
<keyword evidence="4" id="KW-0547">Nucleotide-binding</keyword>
<keyword evidence="2" id="KW-0436">Ligase</keyword>
<evidence type="ECO:0000256" key="6">
    <source>
        <dbReference type="ARBA" id="ARBA00022842"/>
    </source>
</evidence>
<dbReference type="PANTHER" id="PTHR30094">
    <property type="entry name" value="BIFUNCTIONAL GLUTATHIONYLSPERMIDINE SYNTHETASE/AMIDASE-RELATED"/>
    <property type="match status" value="1"/>
</dbReference>
<dbReference type="Gene3D" id="3.30.1490.330">
    <property type="match status" value="1"/>
</dbReference>
<name>A0A1R2B7H9_9CILI</name>
<evidence type="ECO:0000256" key="2">
    <source>
        <dbReference type="ARBA" id="ARBA00022598"/>
    </source>
</evidence>
<proteinExistence type="inferred from homology"/>
<organism evidence="8 9">
    <name type="scientific">Stentor coeruleus</name>
    <dbReference type="NCBI Taxonomy" id="5963"/>
    <lineage>
        <taxon>Eukaryota</taxon>
        <taxon>Sar</taxon>
        <taxon>Alveolata</taxon>
        <taxon>Ciliophora</taxon>
        <taxon>Postciliodesmatophora</taxon>
        <taxon>Heterotrichea</taxon>
        <taxon>Heterotrichida</taxon>
        <taxon>Stentoridae</taxon>
        <taxon>Stentor</taxon>
    </lineage>
</organism>
<accession>A0A1R2B7H9</accession>
<protein>
    <recommendedName>
        <fullName evidence="7">Peptidase C51 domain-containing protein</fullName>
    </recommendedName>
</protein>
<evidence type="ECO:0000256" key="5">
    <source>
        <dbReference type="ARBA" id="ARBA00022840"/>
    </source>
</evidence>
<keyword evidence="5" id="KW-0067">ATP-binding</keyword>
<comment type="caution">
    <text evidence="8">The sequence shown here is derived from an EMBL/GenBank/DDBJ whole genome shotgun (WGS) entry which is preliminary data.</text>
</comment>
<dbReference type="InterPro" id="IPR005494">
    <property type="entry name" value="GSPS_pre-ATP-grasp-like_dom"/>
</dbReference>
<dbReference type="InterPro" id="IPR016185">
    <property type="entry name" value="PreATP-grasp_dom_sf"/>
</dbReference>
<dbReference type="SUPFAM" id="SSF52440">
    <property type="entry name" value="PreATP-grasp domain"/>
    <property type="match status" value="1"/>
</dbReference>
<evidence type="ECO:0000313" key="8">
    <source>
        <dbReference type="EMBL" id="OMJ72712.1"/>
    </source>
</evidence>
<dbReference type="AlphaFoldDB" id="A0A1R2B7H9"/>
<dbReference type="SUPFAM" id="SSF54001">
    <property type="entry name" value="Cysteine proteinases"/>
    <property type="match status" value="1"/>
</dbReference>
<keyword evidence="6" id="KW-0460">Magnesium</keyword>
<keyword evidence="3" id="KW-0479">Metal-binding</keyword>
<dbReference type="EMBL" id="MPUH01000879">
    <property type="protein sequence ID" value="OMJ72712.1"/>
    <property type="molecule type" value="Genomic_DNA"/>
</dbReference>
<dbReference type="GO" id="GO:0016874">
    <property type="term" value="F:ligase activity"/>
    <property type="evidence" value="ECO:0007669"/>
    <property type="project" value="UniProtKB-KW"/>
</dbReference>
<dbReference type="OrthoDB" id="64566at2759"/>
<dbReference type="Gene3D" id="3.90.1720.10">
    <property type="entry name" value="endopeptidase domain like (from Nostoc punctiforme)"/>
    <property type="match status" value="1"/>
</dbReference>
<dbReference type="InterPro" id="IPR007921">
    <property type="entry name" value="CHAP_dom"/>
</dbReference>
<dbReference type="GO" id="GO:0046872">
    <property type="term" value="F:metal ion binding"/>
    <property type="evidence" value="ECO:0007669"/>
    <property type="project" value="UniProtKB-KW"/>
</dbReference>